<dbReference type="Gene3D" id="3.40.630.30">
    <property type="match status" value="1"/>
</dbReference>
<keyword evidence="1" id="KW-1277">Toxin-antitoxin system</keyword>
<keyword evidence="2" id="KW-0808">Transferase</keyword>
<dbReference type="PANTHER" id="PTHR36449:SF1">
    <property type="entry name" value="ACETYLTRANSFERASE"/>
    <property type="match status" value="1"/>
</dbReference>
<evidence type="ECO:0008006" key="6">
    <source>
        <dbReference type="Google" id="ProtNLM"/>
    </source>
</evidence>
<name>A0A919PYP3_9ACTN</name>
<accession>A0A919PYP3</accession>
<keyword evidence="5" id="KW-1185">Reference proteome</keyword>
<keyword evidence="3" id="KW-0012">Acyltransferase</keyword>
<evidence type="ECO:0000256" key="3">
    <source>
        <dbReference type="ARBA" id="ARBA00023315"/>
    </source>
</evidence>
<comment type="caution">
    <text evidence="4">The sequence shown here is derived from an EMBL/GenBank/DDBJ whole genome shotgun (WGS) entry which is preliminary data.</text>
</comment>
<evidence type="ECO:0000313" key="4">
    <source>
        <dbReference type="EMBL" id="GIG52789.1"/>
    </source>
</evidence>
<dbReference type="PANTHER" id="PTHR36449">
    <property type="entry name" value="ACETYLTRANSFERASE-RELATED"/>
    <property type="match status" value="1"/>
</dbReference>
<sequence length="237" mass="25483">MFLSSRLKDQHQLDKFDCGEPSLNVWLIEHARRAQLAGTSRTYVWTPEGADDVVAYYSIAPTQVERAGLTGGQAGGFNIVPAYLLTRFALDRSLQGQQLSDDLLLDAIEVITKAATVAGGRLIVVDAINSQVAMYYQRRGFQPIKGDPLRLVMKVETAKRALSTGLVTVSAQGGLAGLVLSTPHGEAASVVVSSDELRAIARQLEHHADSASAHPTTMASLREAIRTALGRDPFATD</sequence>
<dbReference type="EMBL" id="BONQ01000188">
    <property type="protein sequence ID" value="GIG52789.1"/>
    <property type="molecule type" value="Genomic_DNA"/>
</dbReference>
<evidence type="ECO:0000313" key="5">
    <source>
        <dbReference type="Proteomes" id="UP000660611"/>
    </source>
</evidence>
<dbReference type="AlphaFoldDB" id="A0A919PYP3"/>
<proteinExistence type="predicted"/>
<evidence type="ECO:0000256" key="2">
    <source>
        <dbReference type="ARBA" id="ARBA00022679"/>
    </source>
</evidence>
<dbReference type="GO" id="GO:0016746">
    <property type="term" value="F:acyltransferase activity"/>
    <property type="evidence" value="ECO:0007669"/>
    <property type="project" value="UniProtKB-KW"/>
</dbReference>
<dbReference type="InterPro" id="IPR016181">
    <property type="entry name" value="Acyl_CoA_acyltransferase"/>
</dbReference>
<evidence type="ECO:0000256" key="1">
    <source>
        <dbReference type="ARBA" id="ARBA00022649"/>
    </source>
</evidence>
<reference evidence="4" key="1">
    <citation type="submission" date="2021-01" db="EMBL/GenBank/DDBJ databases">
        <title>Whole genome shotgun sequence of Dactylosporangium siamense NBRC 106093.</title>
        <authorList>
            <person name="Komaki H."/>
            <person name="Tamura T."/>
        </authorList>
    </citation>
    <scope>NUCLEOTIDE SEQUENCE</scope>
    <source>
        <strain evidence="4">NBRC 106093</strain>
    </source>
</reference>
<dbReference type="Proteomes" id="UP000660611">
    <property type="component" value="Unassembled WGS sequence"/>
</dbReference>
<protein>
    <recommendedName>
        <fullName evidence="6">GNAT family N-acetyltransferase</fullName>
    </recommendedName>
</protein>
<organism evidence="4 5">
    <name type="scientific">Dactylosporangium siamense</name>
    <dbReference type="NCBI Taxonomy" id="685454"/>
    <lineage>
        <taxon>Bacteria</taxon>
        <taxon>Bacillati</taxon>
        <taxon>Actinomycetota</taxon>
        <taxon>Actinomycetes</taxon>
        <taxon>Micromonosporales</taxon>
        <taxon>Micromonosporaceae</taxon>
        <taxon>Dactylosporangium</taxon>
    </lineage>
</organism>
<dbReference type="SUPFAM" id="SSF55729">
    <property type="entry name" value="Acyl-CoA N-acyltransferases (Nat)"/>
    <property type="match status" value="1"/>
</dbReference>
<dbReference type="RefSeq" id="WP_203854380.1">
    <property type="nucleotide sequence ID" value="NZ_BAAAVW010000043.1"/>
</dbReference>
<gene>
    <name evidence="4" type="ORF">Dsi01nite_108300</name>
</gene>